<evidence type="ECO:0000256" key="2">
    <source>
        <dbReference type="ARBA" id="ARBA00009463"/>
    </source>
</evidence>
<feature type="binding site" evidence="5">
    <location>
        <position position="66"/>
    </location>
    <ligand>
        <name>CoA</name>
        <dbReference type="ChEBI" id="CHEBI:57287"/>
    </ligand>
</feature>
<keyword evidence="3" id="KW-0560">Oxidoreductase</keyword>
<dbReference type="InterPro" id="IPR022694">
    <property type="entry name" value="3-OHacyl-CoA_DH"/>
</dbReference>
<comment type="pathway">
    <text evidence="1">Lipid metabolism; butanoate metabolism.</text>
</comment>
<gene>
    <name evidence="8" type="ORF">D7294_02305</name>
</gene>
<evidence type="ECO:0000256" key="3">
    <source>
        <dbReference type="ARBA" id="ARBA00023002"/>
    </source>
</evidence>
<dbReference type="Gene3D" id="1.10.1040.10">
    <property type="entry name" value="N-(1-d-carboxylethyl)-l-norvaline Dehydrogenase, domain 2"/>
    <property type="match status" value="1"/>
</dbReference>
<comment type="caution">
    <text evidence="8">The sequence shown here is derived from an EMBL/GenBank/DDBJ whole genome shotgun (WGS) entry which is preliminary data.</text>
</comment>
<evidence type="ECO:0000259" key="7">
    <source>
        <dbReference type="Pfam" id="PF02737"/>
    </source>
</evidence>
<dbReference type="InterPro" id="IPR008927">
    <property type="entry name" value="6-PGluconate_DH-like_C_sf"/>
</dbReference>
<dbReference type="OrthoDB" id="3229174at2"/>
<evidence type="ECO:0000313" key="9">
    <source>
        <dbReference type="Proteomes" id="UP000272474"/>
    </source>
</evidence>
<dbReference type="PANTHER" id="PTHR48075">
    <property type="entry name" value="3-HYDROXYACYL-COA DEHYDROGENASE FAMILY PROTEIN"/>
    <property type="match status" value="1"/>
</dbReference>
<evidence type="ECO:0000313" key="8">
    <source>
        <dbReference type="EMBL" id="RKN47036.1"/>
    </source>
</evidence>
<feature type="domain" description="3-hydroxyacyl-CoA dehydrogenase C-terminal" evidence="6">
    <location>
        <begin position="198"/>
        <end position="293"/>
    </location>
</feature>
<dbReference type="Proteomes" id="UP000272474">
    <property type="component" value="Unassembled WGS sequence"/>
</dbReference>
<feature type="binding site" evidence="5">
    <location>
        <position position="130"/>
    </location>
    <ligand>
        <name>CoA</name>
        <dbReference type="ChEBI" id="CHEBI:57287"/>
    </ligand>
</feature>
<dbReference type="GO" id="GO:0070403">
    <property type="term" value="F:NAD+ binding"/>
    <property type="evidence" value="ECO:0007669"/>
    <property type="project" value="InterPro"/>
</dbReference>
<keyword evidence="9" id="KW-1185">Reference proteome</keyword>
<evidence type="ECO:0000259" key="6">
    <source>
        <dbReference type="Pfam" id="PF00725"/>
    </source>
</evidence>
<proteinExistence type="inferred from homology"/>
<dbReference type="SUPFAM" id="SSF48179">
    <property type="entry name" value="6-phosphogluconate dehydrogenase C-terminal domain-like"/>
    <property type="match status" value="1"/>
</dbReference>
<evidence type="ECO:0000256" key="5">
    <source>
        <dbReference type="PIRSR" id="PIRSR000105-3"/>
    </source>
</evidence>
<dbReference type="InterPro" id="IPR006108">
    <property type="entry name" value="3HC_DH_C"/>
</dbReference>
<feature type="domain" description="3-hydroxyacyl-CoA dehydrogenase NAD binding" evidence="7">
    <location>
        <begin position="16"/>
        <end position="195"/>
    </location>
</feature>
<dbReference type="PANTHER" id="PTHR48075:SF9">
    <property type="entry name" value="3-HYDROXYBUTYRYL-COA DEHYDROGENASE"/>
    <property type="match status" value="1"/>
</dbReference>
<dbReference type="SUPFAM" id="SSF51735">
    <property type="entry name" value="NAD(P)-binding Rossmann-fold domains"/>
    <property type="match status" value="1"/>
</dbReference>
<dbReference type="InterPro" id="IPR036291">
    <property type="entry name" value="NAD(P)-bd_dom_sf"/>
</dbReference>
<sequence length="294" mass="31370">MTEQQTANARHEFTRLGLIGCGTMGAGVAELAARAGCEVLVRVGSAASEAAGRGRITASMDRAVAKGKITKPERDEQLERISFTTRIEDLADRPLVIEAVREEEPLKAEVLSRVAEVLADERAVLATNTSSLPISRLAGCTRRPEQVIGIHFFNPAHVMPLVELVPSLLTGADTVARAESFVRDVLGKTVIQAQDRAGFLVNSLLFPYLLSAIRLVEAGTAAETVDAGMTLGCSHPLGPLRLADLIGLDVTASIARAMHEETGEPLHAPPPLLLRMVDCGLLGRKSGRGFYSYA</sequence>
<dbReference type="NCBIfam" id="NF005875">
    <property type="entry name" value="PRK07819.1"/>
    <property type="match status" value="1"/>
</dbReference>
<comment type="similarity">
    <text evidence="2">Belongs to the 3-hydroxyacyl-CoA dehydrogenase family.</text>
</comment>
<evidence type="ECO:0000256" key="4">
    <source>
        <dbReference type="PIRSR" id="PIRSR000105-1"/>
    </source>
</evidence>
<dbReference type="InterPro" id="IPR013328">
    <property type="entry name" value="6PGD_dom2"/>
</dbReference>
<organism evidence="8 9">
    <name type="scientific">Streptomyces hoynatensis</name>
    <dbReference type="NCBI Taxonomy" id="1141874"/>
    <lineage>
        <taxon>Bacteria</taxon>
        <taxon>Bacillati</taxon>
        <taxon>Actinomycetota</taxon>
        <taxon>Actinomycetes</taxon>
        <taxon>Kitasatosporales</taxon>
        <taxon>Streptomycetaceae</taxon>
        <taxon>Streptomyces</taxon>
    </lineage>
</organism>
<dbReference type="Pfam" id="PF02737">
    <property type="entry name" value="3HCDH_N"/>
    <property type="match status" value="1"/>
</dbReference>
<dbReference type="GO" id="GO:0006635">
    <property type="term" value="P:fatty acid beta-oxidation"/>
    <property type="evidence" value="ECO:0007669"/>
    <property type="project" value="TreeGrafter"/>
</dbReference>
<evidence type="ECO:0000256" key="1">
    <source>
        <dbReference type="ARBA" id="ARBA00005086"/>
    </source>
</evidence>
<name>A0A3A9ZIG2_9ACTN</name>
<dbReference type="GO" id="GO:0008691">
    <property type="term" value="F:3-hydroxybutyryl-CoA dehydrogenase activity"/>
    <property type="evidence" value="ECO:0007669"/>
    <property type="project" value="TreeGrafter"/>
</dbReference>
<dbReference type="EMBL" id="RBAL01000001">
    <property type="protein sequence ID" value="RKN47036.1"/>
    <property type="molecule type" value="Genomic_DNA"/>
</dbReference>
<dbReference type="AlphaFoldDB" id="A0A3A9ZIG2"/>
<feature type="binding site" evidence="5">
    <location>
        <position position="59"/>
    </location>
    <ligand>
        <name>CoA</name>
        <dbReference type="ChEBI" id="CHEBI:57287"/>
    </ligand>
</feature>
<dbReference type="Gene3D" id="3.40.50.720">
    <property type="entry name" value="NAD(P)-binding Rossmann-like Domain"/>
    <property type="match status" value="1"/>
</dbReference>
<dbReference type="RefSeq" id="WP_120674804.1">
    <property type="nucleotide sequence ID" value="NZ_RBAL01000001.1"/>
</dbReference>
<dbReference type="FunFam" id="3.40.50.720:FF:000009">
    <property type="entry name" value="Fatty oxidation complex, alpha subunit"/>
    <property type="match status" value="1"/>
</dbReference>
<feature type="site" description="Important for catalytic activity" evidence="4">
    <location>
        <position position="151"/>
    </location>
</feature>
<dbReference type="Pfam" id="PF00725">
    <property type="entry name" value="3HCDH"/>
    <property type="match status" value="1"/>
</dbReference>
<dbReference type="PIRSF" id="PIRSF000105">
    <property type="entry name" value="HCDH"/>
    <property type="match status" value="1"/>
</dbReference>
<reference evidence="8 9" key="1">
    <citation type="journal article" date="2014" name="Int. J. Syst. Evol. Microbiol.">
        <title>Streptomyces hoynatensis sp. nov., isolated from deep marine sediment.</title>
        <authorList>
            <person name="Veyisoglu A."/>
            <person name="Sahin N."/>
        </authorList>
    </citation>
    <scope>NUCLEOTIDE SEQUENCE [LARGE SCALE GENOMIC DNA]</scope>
    <source>
        <strain evidence="8 9">KCTC 29097</strain>
    </source>
</reference>
<protein>
    <submittedName>
        <fullName evidence="8">3-hydroxybutyryl-CoA dehydrogenase</fullName>
    </submittedName>
</protein>
<accession>A0A3A9ZIG2</accession>
<dbReference type="InterPro" id="IPR006176">
    <property type="entry name" value="3-OHacyl-CoA_DH_NAD-bd"/>
</dbReference>